<accession>A0ABV0INF0</accession>
<dbReference type="NCBIfam" id="TIGR01409">
    <property type="entry name" value="TAT_signal_seq"/>
    <property type="match status" value="1"/>
</dbReference>
<dbReference type="Proteomes" id="UP001462502">
    <property type="component" value="Unassembled WGS sequence"/>
</dbReference>
<dbReference type="RefSeq" id="WP_347949596.1">
    <property type="nucleotide sequence ID" value="NZ_JBDXMI010000001.1"/>
</dbReference>
<feature type="chain" id="PRO_5047497063" evidence="1">
    <location>
        <begin position="27"/>
        <end position="83"/>
    </location>
</feature>
<keyword evidence="3" id="KW-1185">Reference proteome</keyword>
<evidence type="ECO:0000313" key="2">
    <source>
        <dbReference type="EMBL" id="MEO9382821.1"/>
    </source>
</evidence>
<name>A0ABV0INF0_9NEIS</name>
<feature type="signal peptide" evidence="1">
    <location>
        <begin position="1"/>
        <end position="26"/>
    </location>
</feature>
<evidence type="ECO:0000256" key="1">
    <source>
        <dbReference type="SAM" id="SignalP"/>
    </source>
</evidence>
<protein>
    <submittedName>
        <fullName evidence="2">Twin-arginine translocation signal domain-containing protein</fullName>
    </submittedName>
</protein>
<organism evidence="2 3">
    <name type="scientific">Chromobacterium phragmitis</name>
    <dbReference type="NCBI Taxonomy" id="2202141"/>
    <lineage>
        <taxon>Bacteria</taxon>
        <taxon>Pseudomonadati</taxon>
        <taxon>Pseudomonadota</taxon>
        <taxon>Betaproteobacteria</taxon>
        <taxon>Neisseriales</taxon>
        <taxon>Chromobacteriaceae</taxon>
        <taxon>Chromobacterium</taxon>
    </lineage>
</organism>
<dbReference type="Pfam" id="PF10518">
    <property type="entry name" value="TAT_signal"/>
    <property type="match status" value="1"/>
</dbReference>
<dbReference type="EMBL" id="JBDXMI010000001">
    <property type="protein sequence ID" value="MEO9382821.1"/>
    <property type="molecule type" value="Genomic_DNA"/>
</dbReference>
<dbReference type="InterPro" id="IPR006311">
    <property type="entry name" value="TAT_signal"/>
</dbReference>
<keyword evidence="1" id="KW-0732">Signal</keyword>
<proteinExistence type="predicted"/>
<evidence type="ECO:0000313" key="3">
    <source>
        <dbReference type="Proteomes" id="UP001462502"/>
    </source>
</evidence>
<comment type="caution">
    <text evidence="2">The sequence shown here is derived from an EMBL/GenBank/DDBJ whole genome shotgun (WGS) entry which is preliminary data.</text>
</comment>
<gene>
    <name evidence="2" type="ORF">ABI908_01655</name>
</gene>
<sequence length="83" mass="8518">MKRTLPINRRQFLAGATAGGASLAMAQGPAWAAKQGAGQMANGKLERTGFWPGDARLVISISMQFEAGASLSAPGSGQAMPGW</sequence>
<dbReference type="PROSITE" id="PS51318">
    <property type="entry name" value="TAT"/>
    <property type="match status" value="1"/>
</dbReference>
<dbReference type="InterPro" id="IPR019546">
    <property type="entry name" value="TAT_signal_bac_arc"/>
</dbReference>
<reference evidence="2 3" key="1">
    <citation type="submission" date="2024-05" db="EMBL/GenBank/DDBJ databases">
        <authorList>
            <person name="De Oliveira J.P."/>
            <person name="Noriler S.A."/>
            <person name="De Oliveira A.G."/>
            <person name="Sipoli D.S."/>
        </authorList>
    </citation>
    <scope>NUCLEOTIDE SEQUENCE [LARGE SCALE GENOMIC DNA]</scope>
    <source>
        <strain evidence="2 3">LABIM192</strain>
    </source>
</reference>